<evidence type="ECO:0000313" key="1">
    <source>
        <dbReference type="EMBL" id="RXH75175.1"/>
    </source>
</evidence>
<gene>
    <name evidence="1" type="ORF">DVH24_029896</name>
</gene>
<accession>A0A498HZW8</accession>
<organism evidence="1 2">
    <name type="scientific">Malus domestica</name>
    <name type="common">Apple</name>
    <name type="synonym">Pyrus malus</name>
    <dbReference type="NCBI Taxonomy" id="3750"/>
    <lineage>
        <taxon>Eukaryota</taxon>
        <taxon>Viridiplantae</taxon>
        <taxon>Streptophyta</taxon>
        <taxon>Embryophyta</taxon>
        <taxon>Tracheophyta</taxon>
        <taxon>Spermatophyta</taxon>
        <taxon>Magnoliopsida</taxon>
        <taxon>eudicotyledons</taxon>
        <taxon>Gunneridae</taxon>
        <taxon>Pentapetalae</taxon>
        <taxon>rosids</taxon>
        <taxon>fabids</taxon>
        <taxon>Rosales</taxon>
        <taxon>Rosaceae</taxon>
        <taxon>Amygdaloideae</taxon>
        <taxon>Maleae</taxon>
        <taxon>Malus</taxon>
    </lineage>
</organism>
<sequence length="154" mass="18237">MKTFAIKSPHKKENKRPATSYVQYRCNVFEFANSMQLYKPMLQQRHDVCNHLAKTPFWSLIKFYMDDEIVAMERKKKSDMDLIKIIQCYDSKQQKFKFGDYEPKAITSEDVVEIFGLNNQGVELPNTDKFTKNMKDNFVETYFVNKKIVKKGHS</sequence>
<name>A0A498HZW8_MALDO</name>
<dbReference type="EMBL" id="RDQH01000341">
    <property type="protein sequence ID" value="RXH75175.1"/>
    <property type="molecule type" value="Genomic_DNA"/>
</dbReference>
<proteinExistence type="predicted"/>
<dbReference type="Proteomes" id="UP000290289">
    <property type="component" value="Chromosome 15"/>
</dbReference>
<protein>
    <submittedName>
        <fullName evidence="1">Uncharacterized protein</fullName>
    </submittedName>
</protein>
<dbReference type="AlphaFoldDB" id="A0A498HZW8"/>
<keyword evidence="2" id="KW-1185">Reference proteome</keyword>
<dbReference type="STRING" id="3750.A0A498HZW8"/>
<evidence type="ECO:0000313" key="2">
    <source>
        <dbReference type="Proteomes" id="UP000290289"/>
    </source>
</evidence>
<reference evidence="1 2" key="1">
    <citation type="submission" date="2018-10" db="EMBL/GenBank/DDBJ databases">
        <title>A high-quality apple genome assembly.</title>
        <authorList>
            <person name="Hu J."/>
        </authorList>
    </citation>
    <scope>NUCLEOTIDE SEQUENCE [LARGE SCALE GENOMIC DNA]</scope>
    <source>
        <strain evidence="2">cv. HFTH1</strain>
        <tissue evidence="1">Young leaf</tissue>
    </source>
</reference>
<comment type="caution">
    <text evidence="1">The sequence shown here is derived from an EMBL/GenBank/DDBJ whole genome shotgun (WGS) entry which is preliminary data.</text>
</comment>